<feature type="repeat" description="TPR" evidence="2">
    <location>
        <begin position="596"/>
        <end position="629"/>
    </location>
</feature>
<feature type="domain" description="Cytochrome c-552/4" evidence="4">
    <location>
        <begin position="55"/>
        <end position="82"/>
    </location>
</feature>
<keyword evidence="3" id="KW-0472">Membrane</keyword>
<organism evidence="5 6">
    <name type="scientific">Mangrovibacterium marinum</name>
    <dbReference type="NCBI Taxonomy" id="1639118"/>
    <lineage>
        <taxon>Bacteria</taxon>
        <taxon>Pseudomonadati</taxon>
        <taxon>Bacteroidota</taxon>
        <taxon>Bacteroidia</taxon>
        <taxon>Marinilabiliales</taxon>
        <taxon>Prolixibacteraceae</taxon>
        <taxon>Mangrovibacterium</taxon>
    </lineage>
</organism>
<dbReference type="PROSITE" id="PS50005">
    <property type="entry name" value="TPR"/>
    <property type="match status" value="1"/>
</dbReference>
<keyword evidence="3" id="KW-0812">Transmembrane</keyword>
<dbReference type="RefSeq" id="WP_170111427.1">
    <property type="nucleotide sequence ID" value="NZ_OY782574.1"/>
</dbReference>
<keyword evidence="3" id="KW-1133">Transmembrane helix</keyword>
<dbReference type="InterPro" id="IPR011990">
    <property type="entry name" value="TPR-like_helical_dom_sf"/>
</dbReference>
<dbReference type="Gene3D" id="1.25.10.10">
    <property type="entry name" value="Leucine-rich Repeat Variant"/>
    <property type="match status" value="1"/>
</dbReference>
<dbReference type="SUPFAM" id="SSF48695">
    <property type="entry name" value="Multiheme cytochromes"/>
    <property type="match status" value="1"/>
</dbReference>
<comment type="caution">
    <text evidence="5">The sequence shown here is derived from an EMBL/GenBank/DDBJ whole genome shotgun (WGS) entry which is preliminary data.</text>
</comment>
<accession>A0A2T5BXR0</accession>
<dbReference type="InterPro" id="IPR051829">
    <property type="entry name" value="Multiheme_Cytochr_ET"/>
</dbReference>
<proteinExistence type="predicted"/>
<reference evidence="5 6" key="1">
    <citation type="submission" date="2018-04" db="EMBL/GenBank/DDBJ databases">
        <title>Genomic Encyclopedia of Archaeal and Bacterial Type Strains, Phase II (KMG-II): from individual species to whole genera.</title>
        <authorList>
            <person name="Goeker M."/>
        </authorList>
    </citation>
    <scope>NUCLEOTIDE SEQUENCE [LARGE SCALE GENOMIC DNA]</scope>
    <source>
        <strain evidence="5 6">DSM 28823</strain>
    </source>
</reference>
<dbReference type="EMBL" id="QAAD01000024">
    <property type="protein sequence ID" value="PTN05938.1"/>
    <property type="molecule type" value="Genomic_DNA"/>
</dbReference>
<evidence type="ECO:0000259" key="4">
    <source>
        <dbReference type="Pfam" id="PF13435"/>
    </source>
</evidence>
<dbReference type="InterPro" id="IPR019734">
    <property type="entry name" value="TPR_rpt"/>
</dbReference>
<dbReference type="InterPro" id="IPR011989">
    <property type="entry name" value="ARM-like"/>
</dbReference>
<evidence type="ECO:0000256" key="1">
    <source>
        <dbReference type="ARBA" id="ARBA00022729"/>
    </source>
</evidence>
<feature type="transmembrane region" description="Helical" evidence="3">
    <location>
        <begin position="15"/>
        <end position="34"/>
    </location>
</feature>
<protein>
    <submittedName>
        <fullName evidence="5">Cytochrome c554/c'-like protein</fullName>
    </submittedName>
</protein>
<name>A0A2T5BXR0_9BACT</name>
<evidence type="ECO:0000256" key="2">
    <source>
        <dbReference type="PROSITE-ProRule" id="PRU00339"/>
    </source>
</evidence>
<dbReference type="Gene3D" id="1.25.40.10">
    <property type="entry name" value="Tetratricopeptide repeat domain"/>
    <property type="match status" value="1"/>
</dbReference>
<keyword evidence="6" id="KW-1185">Reference proteome</keyword>
<dbReference type="PANTHER" id="PTHR35038">
    <property type="entry name" value="DISSIMILATORY SULFITE REDUCTASE SIRA"/>
    <property type="match status" value="1"/>
</dbReference>
<dbReference type="SUPFAM" id="SSF48452">
    <property type="entry name" value="TPR-like"/>
    <property type="match status" value="1"/>
</dbReference>
<evidence type="ECO:0000313" key="6">
    <source>
        <dbReference type="Proteomes" id="UP000243525"/>
    </source>
</evidence>
<dbReference type="PANTHER" id="PTHR35038:SF8">
    <property type="entry name" value="C-TYPE POLYHEME CYTOCHROME OMCC"/>
    <property type="match status" value="1"/>
</dbReference>
<dbReference type="Pfam" id="PF13181">
    <property type="entry name" value="TPR_8"/>
    <property type="match status" value="1"/>
</dbReference>
<gene>
    <name evidence="5" type="ORF">C8N47_1241</name>
</gene>
<dbReference type="Proteomes" id="UP000243525">
    <property type="component" value="Unassembled WGS sequence"/>
</dbReference>
<dbReference type="InterPro" id="IPR036280">
    <property type="entry name" value="Multihaem_cyt_sf"/>
</dbReference>
<evidence type="ECO:0000313" key="5">
    <source>
        <dbReference type="EMBL" id="PTN05938.1"/>
    </source>
</evidence>
<keyword evidence="2" id="KW-0802">TPR repeat</keyword>
<dbReference type="SMART" id="SM00028">
    <property type="entry name" value="TPR"/>
    <property type="match status" value="4"/>
</dbReference>
<dbReference type="InterPro" id="IPR023155">
    <property type="entry name" value="Cyt_c-552/4"/>
</dbReference>
<keyword evidence="1" id="KW-0732">Signal</keyword>
<feature type="domain" description="Cytochrome c-552/4" evidence="4">
    <location>
        <begin position="184"/>
        <end position="227"/>
    </location>
</feature>
<dbReference type="Gene3D" id="1.10.1130.10">
    <property type="entry name" value="Flavocytochrome C3, Chain A"/>
    <property type="match status" value="3"/>
</dbReference>
<dbReference type="Pfam" id="PF13435">
    <property type="entry name" value="Cytochrome_C554"/>
    <property type="match status" value="2"/>
</dbReference>
<sequence>MHIFITMMEIRKHTFLYRILLFVAVVAVPVYLLIESLGEQAEQEETEVFFTGKETCKECHLAEYRDWEQSHHRRAMDYATEQTVRGDFNGTSLQAQGRTHRFFRESGKFMVNTDGADGQMHDFEVKYVFGYTPLQQYLVGFPGGRLQTLPLAWDAENRKWYHLADHLYADQTIDSNNWLHWTNQAQNWNSMCADCHSTNLVKGYDPQTDSYQTSWSEINVSCEACHGPGSRHLEWASLADEERGRMANFGLQVKTSGIDHQQYVNNCVRCHSRREALQDFDHSSASIYDHLIPNLPEDPTWFIDGQIQDEDYVYASFLQSKMHTKAVRCNNCHNVHSGKLLFGNQGRQYNQLCAQCHQPEIYDTPEHHFHKTEGMPGKGLVSVSGKKFDVGSGSLCINCHMHGRYYMGVDYRRDHSFRIPRPDLSIRYGVPNACNQCHTDKTNEWADDYITQWFGKSRRYHYAEAFAAARREEPGAAQQLKAISGDELYPVNVRALAVQHLGNYFPDSLKAAGDAFLHDGDPTIRLAAVRAVPLATTADIQRLLPMLNDDTKAIRTEAAHLLLAVGEAQIPASYQAAFKQACAEYEQTLMYNADFPGGKFNLGNFYYNQGEIEQAVRYYAKALEQDRELHFVKLNMAYSYNKLGQNGKAAACFADYLTHEPADAAALYSYGLLLAEMGSYEQSLEILLRSYQQDRHRPRVAHNIAMMYDFMGQKKLAADYLIREVELMGDYNSKAELLRFYLSNQMKTKALVLSRGMLAQFPGNGELNELVEQLER</sequence>
<dbReference type="AlphaFoldDB" id="A0A2T5BXR0"/>
<evidence type="ECO:0000256" key="3">
    <source>
        <dbReference type="SAM" id="Phobius"/>
    </source>
</evidence>